<organism evidence="2 3">
    <name type="scientific">Gemmata obscuriglobus</name>
    <dbReference type="NCBI Taxonomy" id="114"/>
    <lineage>
        <taxon>Bacteria</taxon>
        <taxon>Pseudomonadati</taxon>
        <taxon>Planctomycetota</taxon>
        <taxon>Planctomycetia</taxon>
        <taxon>Gemmatales</taxon>
        <taxon>Gemmataceae</taxon>
        <taxon>Gemmata</taxon>
    </lineage>
</organism>
<evidence type="ECO:0000259" key="1">
    <source>
        <dbReference type="PROSITE" id="PS50234"/>
    </source>
</evidence>
<dbReference type="InterPro" id="IPR002035">
    <property type="entry name" value="VWF_A"/>
</dbReference>
<evidence type="ECO:0000313" key="3">
    <source>
        <dbReference type="Proteomes" id="UP000245802"/>
    </source>
</evidence>
<keyword evidence="3" id="KW-1185">Reference proteome</keyword>
<dbReference type="Proteomes" id="UP000245802">
    <property type="component" value="Chromosome"/>
</dbReference>
<dbReference type="KEGG" id="gog:C1280_05660"/>
<protein>
    <submittedName>
        <fullName evidence="2">VWA domain-containing protein</fullName>
    </submittedName>
</protein>
<dbReference type="PROSITE" id="PS50234">
    <property type="entry name" value="VWFA"/>
    <property type="match status" value="1"/>
</dbReference>
<reference evidence="2 3" key="1">
    <citation type="submission" date="2018-01" db="EMBL/GenBank/DDBJ databases">
        <title>G. obscuriglobus.</title>
        <authorList>
            <person name="Franke J."/>
            <person name="Blomberg W."/>
            <person name="Selmecki A."/>
        </authorList>
    </citation>
    <scope>NUCLEOTIDE SEQUENCE [LARGE SCALE GENOMIC DNA]</scope>
    <source>
        <strain evidence="2 3">DSM 5831</strain>
    </source>
</reference>
<dbReference type="AlphaFoldDB" id="A0A2Z3GVI6"/>
<dbReference type="CDD" id="cd00198">
    <property type="entry name" value="vWFA"/>
    <property type="match status" value="1"/>
</dbReference>
<dbReference type="SUPFAM" id="SSF53300">
    <property type="entry name" value="vWA-like"/>
    <property type="match status" value="1"/>
</dbReference>
<gene>
    <name evidence="2" type="ORF">C1280_05660</name>
</gene>
<sequence>MPYSAQISRTNPACLLFLIDQSGSMADPFVGTGGASKAATVADAVNRLLQNVVLRSAKADGVRDYFRVGVIGYGTAVKAGLGGTAPFNVLTPISKVGDQPLRVETRTKLIPDGAGGVLEQKIKFPVWFDPEAGGKTPMCEAMAAAGLAVKGFVEQYPDAYPPIVLNLTDGLPSDGNPQEHAKALRKLGTSDGTALLFNLLISGTPVAPEFFPAGEEHLTDKCSKLLFRMSSVLPPQLWEAARAEGHDLKPGARGVVLNADPTAIVRFLDIGTRVTPSGK</sequence>
<dbReference type="OrthoDB" id="7605323at2"/>
<accession>A0A2Z3GVI6</accession>
<dbReference type="Gene3D" id="3.40.50.410">
    <property type="entry name" value="von Willebrand factor, type A domain"/>
    <property type="match status" value="1"/>
</dbReference>
<proteinExistence type="predicted"/>
<name>A0A2Z3GVI6_9BACT</name>
<evidence type="ECO:0000313" key="2">
    <source>
        <dbReference type="EMBL" id="AWM36561.1"/>
    </source>
</evidence>
<dbReference type="RefSeq" id="WP_010044389.1">
    <property type="nucleotide sequence ID" value="NZ_CP025958.1"/>
</dbReference>
<feature type="domain" description="VWFA" evidence="1">
    <location>
        <begin position="14"/>
        <end position="196"/>
    </location>
</feature>
<dbReference type="InterPro" id="IPR036465">
    <property type="entry name" value="vWFA_dom_sf"/>
</dbReference>
<dbReference type="EMBL" id="CP025958">
    <property type="protein sequence ID" value="AWM36561.1"/>
    <property type="molecule type" value="Genomic_DNA"/>
</dbReference>